<evidence type="ECO:0000256" key="4">
    <source>
        <dbReference type="ARBA" id="ARBA00049984"/>
    </source>
</evidence>
<dbReference type="OrthoDB" id="20681at2759"/>
<evidence type="ECO:0000256" key="1">
    <source>
        <dbReference type="ARBA" id="ARBA00004173"/>
    </source>
</evidence>
<dbReference type="InterPro" id="IPR007523">
    <property type="entry name" value="NDUFAF3/AAMDC"/>
</dbReference>
<dbReference type="InterPro" id="IPR034095">
    <property type="entry name" value="NDUF3"/>
</dbReference>
<evidence type="ECO:0000256" key="3">
    <source>
        <dbReference type="ARBA" id="ARBA00023128"/>
    </source>
</evidence>
<dbReference type="AlphaFoldDB" id="A0A1V9XYI0"/>
<keyword evidence="6" id="KW-1185">Reference proteome</keyword>
<dbReference type="InParanoid" id="A0A1V9XYI0"/>
<dbReference type="EMBL" id="MNPL01002105">
    <property type="protein sequence ID" value="OQR78544.1"/>
    <property type="molecule type" value="Genomic_DNA"/>
</dbReference>
<dbReference type="Gene3D" id="3.40.1230.10">
    <property type="entry name" value="MTH938-like"/>
    <property type="match status" value="1"/>
</dbReference>
<proteinExistence type="inferred from homology"/>
<organism evidence="5 6">
    <name type="scientific">Tropilaelaps mercedesae</name>
    <dbReference type="NCBI Taxonomy" id="418985"/>
    <lineage>
        <taxon>Eukaryota</taxon>
        <taxon>Metazoa</taxon>
        <taxon>Ecdysozoa</taxon>
        <taxon>Arthropoda</taxon>
        <taxon>Chelicerata</taxon>
        <taxon>Arachnida</taxon>
        <taxon>Acari</taxon>
        <taxon>Parasitiformes</taxon>
        <taxon>Mesostigmata</taxon>
        <taxon>Gamasina</taxon>
        <taxon>Dermanyssoidea</taxon>
        <taxon>Laelapidae</taxon>
        <taxon>Tropilaelaps</taxon>
    </lineage>
</organism>
<dbReference type="Proteomes" id="UP000192247">
    <property type="component" value="Unassembled WGS sequence"/>
</dbReference>
<dbReference type="GO" id="GO:0032981">
    <property type="term" value="P:mitochondrial respiratory chain complex I assembly"/>
    <property type="evidence" value="ECO:0007669"/>
    <property type="project" value="InterPro"/>
</dbReference>
<comment type="subcellular location">
    <subcellularLocation>
        <location evidence="1">Mitochondrion</location>
    </subcellularLocation>
</comment>
<sequence length="238" mass="26793">MLTTLGHNFRYLVKQSPPRLFLKAHVDCHKYINKTFMKGAYEGDGQTTMSSLNETQGLKILLNSYSTMGFRLSNNMFVIGSIAVFPRSLFQWNVQSVNDITEEAITLFLKLEPKLDILVIGYGENDKKRPMHLYKLCSQHRIGLEVLPTDKACATFNFLNSESRCVAAGIIPPAYVPVAGDEYSGPAVKRQYMLQEDWGQSATSDLPGGEFRLLNDPGLKKFFGAEKAKNKKIDKEEK</sequence>
<evidence type="ECO:0000256" key="2">
    <source>
        <dbReference type="ARBA" id="ARBA00021776"/>
    </source>
</evidence>
<comment type="similarity">
    <text evidence="4">Belongs to the NDUFAF3 family.</text>
</comment>
<dbReference type="STRING" id="418985.A0A1V9XYI0"/>
<dbReference type="PANTHER" id="PTHR21192:SF2">
    <property type="entry name" value="NADH DEHYDROGENASE [UBIQUINONE] 1 ALPHA SUBCOMPLEX ASSEMBLY FACTOR 3"/>
    <property type="match status" value="1"/>
</dbReference>
<keyword evidence="3" id="KW-0496">Mitochondrion</keyword>
<protein>
    <recommendedName>
        <fullName evidence="2">NADH dehydrogenase [ubiquinone] 1 alpha subcomplex assembly factor 3</fullName>
    </recommendedName>
</protein>
<dbReference type="FunCoup" id="A0A1V9XYI0">
    <property type="interactions" value="691"/>
</dbReference>
<accession>A0A1V9XYI0</accession>
<name>A0A1V9XYI0_9ACAR</name>
<dbReference type="InterPro" id="IPR036748">
    <property type="entry name" value="MTH938-like_sf"/>
</dbReference>
<dbReference type="SUPFAM" id="SSF64076">
    <property type="entry name" value="MTH938-like"/>
    <property type="match status" value="1"/>
</dbReference>
<dbReference type="Pfam" id="PF04430">
    <property type="entry name" value="DUF498"/>
    <property type="match status" value="1"/>
</dbReference>
<comment type="caution">
    <text evidence="5">The sequence shown here is derived from an EMBL/GenBank/DDBJ whole genome shotgun (WGS) entry which is preliminary data.</text>
</comment>
<evidence type="ECO:0000313" key="6">
    <source>
        <dbReference type="Proteomes" id="UP000192247"/>
    </source>
</evidence>
<dbReference type="PANTHER" id="PTHR21192">
    <property type="entry name" value="NUCLEAR PROTEIN E3-3"/>
    <property type="match status" value="1"/>
</dbReference>
<reference evidence="5 6" key="1">
    <citation type="journal article" date="2017" name="Gigascience">
        <title>Draft genome of the honey bee ectoparasitic mite, Tropilaelaps mercedesae, is shaped by the parasitic life history.</title>
        <authorList>
            <person name="Dong X."/>
            <person name="Armstrong S.D."/>
            <person name="Xia D."/>
            <person name="Makepeace B.L."/>
            <person name="Darby A.C."/>
            <person name="Kadowaki T."/>
        </authorList>
    </citation>
    <scope>NUCLEOTIDE SEQUENCE [LARGE SCALE GENOMIC DNA]</scope>
    <source>
        <strain evidence="5">Wuxi-XJTLU</strain>
    </source>
</reference>
<dbReference type="CDD" id="cd05125">
    <property type="entry name" value="Mth938_2P1-like"/>
    <property type="match status" value="1"/>
</dbReference>
<gene>
    <name evidence="5" type="ORF">BIW11_06337</name>
</gene>
<evidence type="ECO:0000313" key="5">
    <source>
        <dbReference type="EMBL" id="OQR78544.1"/>
    </source>
</evidence>
<dbReference type="GO" id="GO:0005743">
    <property type="term" value="C:mitochondrial inner membrane"/>
    <property type="evidence" value="ECO:0007669"/>
    <property type="project" value="TreeGrafter"/>
</dbReference>